<dbReference type="EMBL" id="AMWG01000116">
    <property type="protein sequence ID" value="ELP32028.1"/>
    <property type="molecule type" value="Genomic_DNA"/>
</dbReference>
<protein>
    <submittedName>
        <fullName evidence="1">Uncharacterized protein</fullName>
    </submittedName>
</protein>
<evidence type="ECO:0000313" key="1">
    <source>
        <dbReference type="EMBL" id="ELP32028.1"/>
    </source>
</evidence>
<gene>
    <name evidence="1" type="ORF">RBSWK_04026</name>
</gene>
<sequence>MRPSFAAPWIRSLTKLELHSLIDDVKRGDIDATSRAVEFVSAESFGMWHNRARAKLCRHFKNNPPSEGAIKQMIDAIAGRLIDGRFSEQFKDQLSMAIRLDPDRMTGAVTVASCSDKDYIRRYADWLRRALDSSTIRPSGG</sequence>
<dbReference type="PATRIC" id="fig|993516.3.peg.4307"/>
<dbReference type="AlphaFoldDB" id="L7CDG8"/>
<comment type="caution">
    <text evidence="1">The sequence shown here is derived from an EMBL/GenBank/DDBJ whole genome shotgun (WGS) entry which is preliminary data.</text>
</comment>
<organism evidence="1 2">
    <name type="scientific">Rhodopirellula baltica SWK14</name>
    <dbReference type="NCBI Taxonomy" id="993516"/>
    <lineage>
        <taxon>Bacteria</taxon>
        <taxon>Pseudomonadati</taxon>
        <taxon>Planctomycetota</taxon>
        <taxon>Planctomycetia</taxon>
        <taxon>Pirellulales</taxon>
        <taxon>Pirellulaceae</taxon>
        <taxon>Rhodopirellula</taxon>
    </lineage>
</organism>
<dbReference type="Proteomes" id="UP000010959">
    <property type="component" value="Unassembled WGS sequence"/>
</dbReference>
<accession>L7CDG8</accession>
<evidence type="ECO:0000313" key="2">
    <source>
        <dbReference type="Proteomes" id="UP000010959"/>
    </source>
</evidence>
<reference evidence="1 2" key="1">
    <citation type="journal article" date="2013" name="Mar. Genomics">
        <title>Expression of sulfatases in Rhodopirellula baltica and the diversity of sulfatases in the genus Rhodopirellula.</title>
        <authorList>
            <person name="Wegner C.E."/>
            <person name="Richter-Heitmann T."/>
            <person name="Klindworth A."/>
            <person name="Klockow C."/>
            <person name="Richter M."/>
            <person name="Achstetter T."/>
            <person name="Glockner F.O."/>
            <person name="Harder J."/>
        </authorList>
    </citation>
    <scope>NUCLEOTIDE SEQUENCE [LARGE SCALE GENOMIC DNA]</scope>
    <source>
        <strain evidence="1 2">SWK14</strain>
    </source>
</reference>
<proteinExistence type="predicted"/>
<name>L7CDG8_RHOBT</name>